<dbReference type="Pfam" id="PF03216">
    <property type="entry name" value="Rhabdo_ncap_2"/>
    <property type="match status" value="1"/>
</dbReference>
<reference evidence="3 4" key="1">
    <citation type="submission" date="2018-11" db="EMBL/GenBank/DDBJ databases">
        <authorList>
            <consortium name="Pathogen Informatics"/>
        </authorList>
    </citation>
    <scope>NUCLEOTIDE SEQUENCE [LARGE SCALE GENOMIC DNA]</scope>
</reference>
<dbReference type="EMBL" id="UZAH01025752">
    <property type="protein sequence ID" value="VDO69912.1"/>
    <property type="molecule type" value="Genomic_DNA"/>
</dbReference>
<feature type="compositionally biased region" description="Low complexity" evidence="2">
    <location>
        <begin position="19"/>
        <end position="28"/>
    </location>
</feature>
<dbReference type="Proteomes" id="UP000050761">
    <property type="component" value="Unassembled WGS sequence"/>
</dbReference>
<gene>
    <name evidence="3" type="ORF">HPBE_LOCUS6838</name>
</gene>
<dbReference type="AlphaFoldDB" id="A0A183FIS9"/>
<feature type="region of interest" description="Disordered" evidence="2">
    <location>
        <begin position="1"/>
        <end position="28"/>
    </location>
</feature>
<keyword evidence="4" id="KW-1185">Reference proteome</keyword>
<comment type="subcellular location">
    <subcellularLocation>
        <location evidence="1">Virion</location>
    </subcellularLocation>
</comment>
<protein>
    <submittedName>
        <fullName evidence="5">RING-type E3 ubiquitin transferase</fullName>
    </submittedName>
</protein>
<dbReference type="InterPro" id="IPR004902">
    <property type="entry name" value="Rhabdo_ncap_2"/>
</dbReference>
<evidence type="ECO:0000313" key="3">
    <source>
        <dbReference type="EMBL" id="VDO69912.1"/>
    </source>
</evidence>
<accession>A0A183FIS9</accession>
<accession>A0A3P8BDF4</accession>
<name>A0A183FIS9_HELPZ</name>
<dbReference type="WBParaSite" id="HPBE_0000683701-mRNA-1">
    <property type="protein sequence ID" value="HPBE_0000683701-mRNA-1"/>
    <property type="gene ID" value="HPBE_0000683701"/>
</dbReference>
<evidence type="ECO:0000256" key="2">
    <source>
        <dbReference type="SAM" id="MobiDB-lite"/>
    </source>
</evidence>
<proteinExistence type="predicted"/>
<sequence length="174" mass="19256">MGEQLAPHAVPSSAREQETPAPTKPTTEEVAWSNTIKSLVVREQLMPACVALSYLLTRLVAKSTQHVINHAKQFSAIPSKYGLNLDPNLNFVFDERTVESIRNSMVSFQPTVAVYLQSLFEKLEVAVKPHIGTELWHIRAKPCGGTLYTKRTGKGNVTNTVIVLVCECVIIINK</sequence>
<reference evidence="5" key="2">
    <citation type="submission" date="2019-09" db="UniProtKB">
        <authorList>
            <consortium name="WormBaseParasite"/>
        </authorList>
    </citation>
    <scope>IDENTIFICATION</scope>
</reference>
<evidence type="ECO:0000313" key="4">
    <source>
        <dbReference type="Proteomes" id="UP000050761"/>
    </source>
</evidence>
<evidence type="ECO:0000256" key="1">
    <source>
        <dbReference type="ARBA" id="ARBA00004328"/>
    </source>
</evidence>
<evidence type="ECO:0000313" key="5">
    <source>
        <dbReference type="WBParaSite" id="HPBE_0000683701-mRNA-1"/>
    </source>
</evidence>
<dbReference type="OrthoDB" id="5870404at2759"/>
<organism evidence="4 5">
    <name type="scientific">Heligmosomoides polygyrus</name>
    <name type="common">Parasitic roundworm</name>
    <dbReference type="NCBI Taxonomy" id="6339"/>
    <lineage>
        <taxon>Eukaryota</taxon>
        <taxon>Metazoa</taxon>
        <taxon>Ecdysozoa</taxon>
        <taxon>Nematoda</taxon>
        <taxon>Chromadorea</taxon>
        <taxon>Rhabditida</taxon>
        <taxon>Rhabditina</taxon>
        <taxon>Rhabditomorpha</taxon>
        <taxon>Strongyloidea</taxon>
        <taxon>Heligmosomidae</taxon>
        <taxon>Heligmosomoides</taxon>
    </lineage>
</organism>